<evidence type="ECO:0000256" key="5">
    <source>
        <dbReference type="ARBA" id="ARBA00022692"/>
    </source>
</evidence>
<comment type="similarity">
    <text evidence="2 15">Belongs to the mitochondrial carrier (TC 2.A.29) family.</text>
</comment>
<evidence type="ECO:0000313" key="18">
    <source>
        <dbReference type="Proteomes" id="UP000002494"/>
    </source>
</evidence>
<evidence type="ECO:0000256" key="2">
    <source>
        <dbReference type="ARBA" id="ARBA00006375"/>
    </source>
</evidence>
<evidence type="ECO:0000256" key="7">
    <source>
        <dbReference type="ARBA" id="ARBA00023128"/>
    </source>
</evidence>
<evidence type="ECO:0000256" key="4">
    <source>
        <dbReference type="ARBA" id="ARBA00022496"/>
    </source>
</evidence>
<dbReference type="PROSITE" id="PS50920">
    <property type="entry name" value="SOLCAR"/>
    <property type="match status" value="3"/>
</dbReference>
<evidence type="ECO:0000256" key="8">
    <source>
        <dbReference type="ARBA" id="ARBA00023136"/>
    </source>
</evidence>
<proteinExistence type="inferred from homology"/>
<gene>
    <name evidence="17" type="primary">Slc25a37</name>
</gene>
<protein>
    <recommendedName>
        <fullName evidence="11">Mitoferrin-1</fullName>
    </recommendedName>
    <alternativeName>
        <fullName evidence="12">Mitochondrial iron transporter 1</fullName>
    </alternativeName>
    <alternativeName>
        <fullName evidence="13">Solute carrier family 25 member 37</fullName>
    </alternativeName>
</protein>
<keyword evidence="7" id="KW-0496">Mitochondrion</keyword>
<dbReference type="Proteomes" id="UP000002494">
    <property type="component" value="Chromosome 15"/>
</dbReference>
<keyword evidence="4" id="KW-0410">Iron transport</keyword>
<evidence type="ECO:0000256" key="1">
    <source>
        <dbReference type="ARBA" id="ARBA00004225"/>
    </source>
</evidence>
<reference evidence="17" key="1">
    <citation type="submission" date="2024-01" db="EMBL/GenBank/DDBJ databases">
        <title>GRCr8: a new rat reference genome assembly contstructed from accurate long reads and long range scaffolding.</title>
        <authorList>
            <person name="Doris P.A."/>
            <person name="Kalbfleisch T."/>
            <person name="Li K."/>
            <person name="Howe K."/>
            <person name="Wood J."/>
        </authorList>
    </citation>
    <scope>NUCLEOTIDE SEQUENCE [LARGE SCALE GENOMIC DNA]</scope>
    <source>
        <strain evidence="17">Brown Norway</strain>
    </source>
</reference>
<keyword evidence="4" id="KW-0406">Ion transport</keyword>
<keyword evidence="3 15" id="KW-0813">Transport</keyword>
<keyword evidence="4" id="KW-0408">Iron</keyword>
<reference evidence="17" key="2">
    <citation type="submission" date="2025-08" db="UniProtKB">
        <authorList>
            <consortium name="Ensembl"/>
        </authorList>
    </citation>
    <scope>IDENTIFICATION</scope>
    <source>
        <strain evidence="17">Brown Norway</strain>
    </source>
</reference>
<dbReference type="InterPro" id="IPR018108">
    <property type="entry name" value="MCP_transmembrane"/>
</dbReference>
<comment type="catalytic activity">
    <reaction evidence="9">
        <text>Fe(2+)(in) = Fe(2+)(out)</text>
        <dbReference type="Rhea" id="RHEA:28486"/>
        <dbReference type="ChEBI" id="CHEBI:29033"/>
    </reaction>
</comment>
<evidence type="ECO:0000256" key="16">
    <source>
        <dbReference type="SAM" id="MobiDB-lite"/>
    </source>
</evidence>
<reference evidence="17" key="3">
    <citation type="submission" date="2025-09" db="UniProtKB">
        <authorList>
            <consortium name="Ensembl"/>
        </authorList>
    </citation>
    <scope>IDENTIFICATION</scope>
    <source>
        <strain evidence="17">Brown Norway</strain>
    </source>
</reference>
<dbReference type="RGD" id="1359361">
    <property type="gene designation" value="Slc25a37"/>
</dbReference>
<evidence type="ECO:0000256" key="9">
    <source>
        <dbReference type="ARBA" id="ARBA00036243"/>
    </source>
</evidence>
<dbReference type="Ensembl" id="ENSRNOT00000165024.1">
    <property type="protein sequence ID" value="ENSRNOP00000100503.1"/>
    <property type="gene ID" value="ENSRNOG00000015495.6"/>
</dbReference>
<feature type="repeat" description="Solcar" evidence="14">
    <location>
        <begin position="43"/>
        <end position="131"/>
    </location>
</feature>
<dbReference type="Gene3D" id="1.50.40.10">
    <property type="entry name" value="Mitochondrial carrier domain"/>
    <property type="match status" value="1"/>
</dbReference>
<evidence type="ECO:0000256" key="15">
    <source>
        <dbReference type="RuleBase" id="RU000488"/>
    </source>
</evidence>
<evidence type="ECO:0000256" key="11">
    <source>
        <dbReference type="ARBA" id="ARBA00040418"/>
    </source>
</evidence>
<keyword evidence="6" id="KW-1133">Transmembrane helix</keyword>
<evidence type="ECO:0000256" key="12">
    <source>
        <dbReference type="ARBA" id="ARBA00041873"/>
    </source>
</evidence>
<dbReference type="GeneTree" id="ENSGT00940000158607"/>
<sequence>MELRRGGVGSQAAGRRMDGDCRDGGCGSKDAGSEDYENLPTSASVSTHMTAGAMAGILEHSIMYPVDSVKTRMQSLNPDPKARYTSIYGALKRIMHTEGFWRPLRGLNVMMMGAGPAHAMYFACYENMKRTLNDVFSHQGNSHLANVVKQRLQMYNSQHQSALSCIRTVWRTEGLGAFYRSYTTQLTMNIPFQSIHFITYEFLQEQVNPRRDYNPQSHIISGGLAGALAAAATTPLDVCKTLLNTQENMALSLANVSGRLSGMANAFRTVYQLNGLAGYFKGIQARVIYQMPSTAISWSVYEFFKYFLTKRQLENRTLY</sequence>
<accession>A0ABK0L992</accession>
<evidence type="ECO:0000256" key="14">
    <source>
        <dbReference type="PROSITE-ProRule" id="PRU00282"/>
    </source>
</evidence>
<keyword evidence="8 14" id="KW-0472">Membrane</keyword>
<dbReference type="SUPFAM" id="SSF103506">
    <property type="entry name" value="Mitochondrial carrier"/>
    <property type="match status" value="1"/>
</dbReference>
<feature type="repeat" description="Solcar" evidence="14">
    <location>
        <begin position="133"/>
        <end position="206"/>
    </location>
</feature>
<dbReference type="InterPro" id="IPR023395">
    <property type="entry name" value="MCP_dom_sf"/>
</dbReference>
<evidence type="ECO:0000256" key="3">
    <source>
        <dbReference type="ARBA" id="ARBA00022448"/>
    </source>
</evidence>
<dbReference type="PANTHER" id="PTHR45758:SF4">
    <property type="entry name" value="MITOFERRIN-1"/>
    <property type="match status" value="1"/>
</dbReference>
<evidence type="ECO:0000313" key="17">
    <source>
        <dbReference type="Ensembl" id="ENSRNOP00000100503.1"/>
    </source>
</evidence>
<feature type="repeat" description="Solcar" evidence="14">
    <location>
        <begin position="213"/>
        <end position="307"/>
    </location>
</feature>
<evidence type="ECO:0000256" key="6">
    <source>
        <dbReference type="ARBA" id="ARBA00022989"/>
    </source>
</evidence>
<keyword evidence="18" id="KW-1185">Reference proteome</keyword>
<name>A0ABK0L992_RAT</name>
<comment type="subcellular location">
    <subcellularLocation>
        <location evidence="1">Mitochondrion membrane</location>
        <topology evidence="1">Multi-pass membrane protein</topology>
    </subcellularLocation>
</comment>
<feature type="region of interest" description="Disordered" evidence="16">
    <location>
        <begin position="1"/>
        <end position="37"/>
    </location>
</feature>
<evidence type="ECO:0000256" key="13">
    <source>
        <dbReference type="ARBA" id="ARBA00041894"/>
    </source>
</evidence>
<organism evidence="17 18">
    <name type="scientific">Rattus norvegicus</name>
    <name type="common">Rat</name>
    <dbReference type="NCBI Taxonomy" id="10116"/>
    <lineage>
        <taxon>Eukaryota</taxon>
        <taxon>Metazoa</taxon>
        <taxon>Chordata</taxon>
        <taxon>Craniata</taxon>
        <taxon>Vertebrata</taxon>
        <taxon>Euteleostomi</taxon>
        <taxon>Mammalia</taxon>
        <taxon>Eutheria</taxon>
        <taxon>Euarchontoglires</taxon>
        <taxon>Glires</taxon>
        <taxon>Rodentia</taxon>
        <taxon>Myomorpha</taxon>
        <taxon>Muroidea</taxon>
        <taxon>Muridae</taxon>
        <taxon>Murinae</taxon>
        <taxon>Rattus</taxon>
    </lineage>
</organism>
<keyword evidence="5 14" id="KW-0812">Transmembrane</keyword>
<comment type="function">
    <text evidence="10">Mitochondrial iron transporter that specifically mediates iron uptake in developing erythroid cells, thereby playing an essential role in heme biosynthesis.</text>
</comment>
<evidence type="ECO:0000256" key="10">
    <source>
        <dbReference type="ARBA" id="ARBA00037061"/>
    </source>
</evidence>
<dbReference type="Pfam" id="PF00153">
    <property type="entry name" value="Mito_carr"/>
    <property type="match status" value="3"/>
</dbReference>
<dbReference type="PANTHER" id="PTHR45758">
    <property type="entry name" value="MITOFERRIN-1-RELATED"/>
    <property type="match status" value="1"/>
</dbReference>